<evidence type="ECO:0000313" key="3">
    <source>
        <dbReference type="EMBL" id="WDE98359.1"/>
    </source>
</evidence>
<dbReference type="Proteomes" id="UP001214250">
    <property type="component" value="Chromosome 2"/>
</dbReference>
<sequence length="197" mass="21664">MGLTTAFKAFFSILGNGEKADLWEKVCEGKLIEDSQLKDLESEVEKLEASLSTGENELTKVKEELKIASSKNDRSDAIYTLTLLQREGRLIDFLKEDIGPYSDEQVGAAVRQIHEGCGKVLEKYFKVESLVDSAEGDEVEVPKAYDPAKYSLSGQVSGEGPFKGSLVHKGWLASKLTLPERTKDTDTSVICPSEVDI</sequence>
<keyword evidence="1" id="KW-0175">Coiled coil</keyword>
<name>A0ABY7VX50_9BACT</name>
<evidence type="ECO:0000313" key="4">
    <source>
        <dbReference type="Proteomes" id="UP001214250"/>
    </source>
</evidence>
<evidence type="ECO:0000259" key="2">
    <source>
        <dbReference type="Pfam" id="PF10816"/>
    </source>
</evidence>
<feature type="domain" description="DUF2760" evidence="2">
    <location>
        <begin position="75"/>
        <end position="196"/>
    </location>
</feature>
<dbReference type="RefSeq" id="WP_274153233.1">
    <property type="nucleotide sequence ID" value="NZ_CP117812.1"/>
</dbReference>
<accession>A0ABY7VX50</accession>
<dbReference type="EMBL" id="CP117812">
    <property type="protein sequence ID" value="WDE98359.1"/>
    <property type="molecule type" value="Genomic_DNA"/>
</dbReference>
<feature type="coiled-coil region" evidence="1">
    <location>
        <begin position="30"/>
        <end position="64"/>
    </location>
</feature>
<evidence type="ECO:0000256" key="1">
    <source>
        <dbReference type="SAM" id="Coils"/>
    </source>
</evidence>
<protein>
    <submittedName>
        <fullName evidence="3">DUF2760 domain-containing protein</fullName>
    </submittedName>
</protein>
<reference evidence="3 4" key="1">
    <citation type="submission" date="2023-02" db="EMBL/GenBank/DDBJ databases">
        <title>Genome sequence of Lentisphaera profundi SAORIC-696.</title>
        <authorList>
            <person name="Kim e."/>
            <person name="Cho J.-C."/>
            <person name="Choi A."/>
            <person name="Kang I."/>
        </authorList>
    </citation>
    <scope>NUCLEOTIDE SEQUENCE [LARGE SCALE GENOMIC DNA]</scope>
    <source>
        <strain evidence="3 4">SAORIC-696</strain>
    </source>
</reference>
<dbReference type="Pfam" id="PF10816">
    <property type="entry name" value="DUF2760"/>
    <property type="match status" value="1"/>
</dbReference>
<dbReference type="InterPro" id="IPR021212">
    <property type="entry name" value="DUF2760"/>
</dbReference>
<gene>
    <name evidence="3" type="ORF">PQO03_21335</name>
</gene>
<keyword evidence="4" id="KW-1185">Reference proteome</keyword>
<organism evidence="3 4">
    <name type="scientific">Lentisphaera profundi</name>
    <dbReference type="NCBI Taxonomy" id="1658616"/>
    <lineage>
        <taxon>Bacteria</taxon>
        <taxon>Pseudomonadati</taxon>
        <taxon>Lentisphaerota</taxon>
        <taxon>Lentisphaeria</taxon>
        <taxon>Lentisphaerales</taxon>
        <taxon>Lentisphaeraceae</taxon>
        <taxon>Lentisphaera</taxon>
    </lineage>
</organism>
<proteinExistence type="predicted"/>